<sequence>MSAPAVKSTPLVAPGHTRPVTHLSFSPILDDGTYLLISSCKDGNPMLREWTGDWIGTFLGHKGAVWCTKLSPDSSRAVSASADFTAKVWDTYSGEVLHSFPHNHIVRTVAISPSATHVLTGGQEKLVRIFDLSRPDGQPDVLLTDGATTSHDGTVKSVVWVGEHTGVSAGEDGQIKWWDLRTRQLTTSLSFPGPITSMELSPQTNLLVVTSGKTVAFIPALPTGGSTHTLTLPYAPSSASIHPTLKDRFVTGSTTDEWVRVHGMDGEEREVLKGHHGPVHCVEFSPDGEMFASGSGAWLFIPFATAIDADVCCPTSICILHRYGMIRSEDGTIRLWQTNPGKSYGLWIGQSNGS</sequence>
<gene>
    <name evidence="8" type="ORF">PUNSTDRAFT_139380</name>
</gene>
<evidence type="ECO:0000256" key="3">
    <source>
        <dbReference type="ARBA" id="ARBA00022737"/>
    </source>
</evidence>
<dbReference type="OMA" id="DGFYGLW"/>
<dbReference type="InterPro" id="IPR036322">
    <property type="entry name" value="WD40_repeat_dom_sf"/>
</dbReference>
<dbReference type="InterPro" id="IPR001680">
    <property type="entry name" value="WD40_rpt"/>
</dbReference>
<dbReference type="OrthoDB" id="408728at2759"/>
<dbReference type="PROSITE" id="PS50294">
    <property type="entry name" value="WD_REPEATS_REGION"/>
    <property type="match status" value="1"/>
</dbReference>
<feature type="repeat" description="WD" evidence="7">
    <location>
        <begin position="58"/>
        <end position="99"/>
    </location>
</feature>
<dbReference type="GeneID" id="18880301"/>
<dbReference type="Gene3D" id="2.130.10.10">
    <property type="entry name" value="YVTN repeat-like/Quinoprotein amine dehydrogenase"/>
    <property type="match status" value="1"/>
</dbReference>
<comment type="similarity">
    <text evidence="5">Belongs to the WD repeat STRAP family.</text>
</comment>
<protein>
    <recommendedName>
        <fullName evidence="6">Serine-threonine kinase receptor-associated protein</fullName>
    </recommendedName>
</protein>
<evidence type="ECO:0000256" key="2">
    <source>
        <dbReference type="ARBA" id="ARBA00022664"/>
    </source>
</evidence>
<dbReference type="GO" id="GO:0000387">
    <property type="term" value="P:spliceosomal snRNP assembly"/>
    <property type="evidence" value="ECO:0007669"/>
    <property type="project" value="TreeGrafter"/>
</dbReference>
<evidence type="ECO:0000313" key="9">
    <source>
        <dbReference type="Proteomes" id="UP000054196"/>
    </source>
</evidence>
<organism evidence="8 9">
    <name type="scientific">Punctularia strigosozonata (strain HHB-11173)</name>
    <name type="common">White-rot fungus</name>
    <dbReference type="NCBI Taxonomy" id="741275"/>
    <lineage>
        <taxon>Eukaryota</taxon>
        <taxon>Fungi</taxon>
        <taxon>Dikarya</taxon>
        <taxon>Basidiomycota</taxon>
        <taxon>Agaricomycotina</taxon>
        <taxon>Agaricomycetes</taxon>
        <taxon>Corticiales</taxon>
        <taxon>Punctulariaceae</taxon>
        <taxon>Punctularia</taxon>
    </lineage>
</organism>
<proteinExistence type="inferred from homology"/>
<dbReference type="GO" id="GO:0032797">
    <property type="term" value="C:SMN complex"/>
    <property type="evidence" value="ECO:0007669"/>
    <property type="project" value="TreeGrafter"/>
</dbReference>
<dbReference type="PANTHER" id="PTHR19877">
    <property type="entry name" value="EUKARYOTIC TRANSLATION INITIATION FACTOR 3 SUBUNIT I"/>
    <property type="match status" value="1"/>
</dbReference>
<evidence type="ECO:0000313" key="8">
    <source>
        <dbReference type="EMBL" id="EIN03667.1"/>
    </source>
</evidence>
<feature type="repeat" description="WD" evidence="7">
    <location>
        <begin position="148"/>
        <end position="188"/>
    </location>
</feature>
<dbReference type="KEGG" id="psq:PUNSTDRAFT_139380"/>
<dbReference type="Proteomes" id="UP000054196">
    <property type="component" value="Unassembled WGS sequence"/>
</dbReference>
<evidence type="ECO:0000256" key="6">
    <source>
        <dbReference type="ARBA" id="ARBA00040390"/>
    </source>
</evidence>
<evidence type="ECO:0000256" key="1">
    <source>
        <dbReference type="ARBA" id="ARBA00022574"/>
    </source>
</evidence>
<dbReference type="Pfam" id="PF00400">
    <property type="entry name" value="WD40"/>
    <property type="match status" value="4"/>
</dbReference>
<evidence type="ECO:0000256" key="5">
    <source>
        <dbReference type="ARBA" id="ARBA00038394"/>
    </source>
</evidence>
<evidence type="ECO:0000256" key="7">
    <source>
        <dbReference type="PROSITE-ProRule" id="PRU00221"/>
    </source>
</evidence>
<dbReference type="InterPro" id="IPR015943">
    <property type="entry name" value="WD40/YVTN_repeat-like_dom_sf"/>
</dbReference>
<keyword evidence="1 7" id="KW-0853">WD repeat</keyword>
<dbReference type="InterPro" id="IPR019775">
    <property type="entry name" value="WD40_repeat_CS"/>
</dbReference>
<dbReference type="eggNOG" id="KOG0278">
    <property type="taxonomic scope" value="Eukaryota"/>
</dbReference>
<accession>R7S1K4</accession>
<keyword evidence="4" id="KW-0508">mRNA splicing</keyword>
<dbReference type="PANTHER" id="PTHR19877:SF13">
    <property type="entry name" value="SERINE-THREONINE KINASE RECEPTOR-ASSOCIATED PROTEIN"/>
    <property type="match status" value="1"/>
</dbReference>
<keyword evidence="3" id="KW-0677">Repeat</keyword>
<keyword evidence="2" id="KW-0507">mRNA processing</keyword>
<dbReference type="EMBL" id="JH687560">
    <property type="protein sequence ID" value="EIN03667.1"/>
    <property type="molecule type" value="Genomic_DNA"/>
</dbReference>
<dbReference type="GO" id="GO:0003723">
    <property type="term" value="F:RNA binding"/>
    <property type="evidence" value="ECO:0007669"/>
    <property type="project" value="TreeGrafter"/>
</dbReference>
<name>R7S1K4_PUNST</name>
<evidence type="ECO:0000256" key="4">
    <source>
        <dbReference type="ARBA" id="ARBA00023187"/>
    </source>
</evidence>
<dbReference type="RefSeq" id="XP_007389154.1">
    <property type="nucleotide sequence ID" value="XM_007389092.1"/>
</dbReference>
<dbReference type="SMART" id="SM00320">
    <property type="entry name" value="WD40"/>
    <property type="match status" value="7"/>
</dbReference>
<dbReference type="PROSITE" id="PS00678">
    <property type="entry name" value="WD_REPEATS_1"/>
    <property type="match status" value="1"/>
</dbReference>
<feature type="repeat" description="WD" evidence="7">
    <location>
        <begin position="272"/>
        <end position="295"/>
    </location>
</feature>
<dbReference type="AlphaFoldDB" id="R7S1K4"/>
<dbReference type="PROSITE" id="PS50082">
    <property type="entry name" value="WD_REPEATS_2"/>
    <property type="match status" value="4"/>
</dbReference>
<reference evidence="9" key="1">
    <citation type="journal article" date="2012" name="Science">
        <title>The Paleozoic origin of enzymatic lignin decomposition reconstructed from 31 fungal genomes.</title>
        <authorList>
            <person name="Floudas D."/>
            <person name="Binder M."/>
            <person name="Riley R."/>
            <person name="Barry K."/>
            <person name="Blanchette R.A."/>
            <person name="Henrissat B."/>
            <person name="Martinez A.T."/>
            <person name="Otillar R."/>
            <person name="Spatafora J.W."/>
            <person name="Yadav J.S."/>
            <person name="Aerts A."/>
            <person name="Benoit I."/>
            <person name="Boyd A."/>
            <person name="Carlson A."/>
            <person name="Copeland A."/>
            <person name="Coutinho P.M."/>
            <person name="de Vries R.P."/>
            <person name="Ferreira P."/>
            <person name="Findley K."/>
            <person name="Foster B."/>
            <person name="Gaskell J."/>
            <person name="Glotzer D."/>
            <person name="Gorecki P."/>
            <person name="Heitman J."/>
            <person name="Hesse C."/>
            <person name="Hori C."/>
            <person name="Igarashi K."/>
            <person name="Jurgens J.A."/>
            <person name="Kallen N."/>
            <person name="Kersten P."/>
            <person name="Kohler A."/>
            <person name="Kuees U."/>
            <person name="Kumar T.K.A."/>
            <person name="Kuo A."/>
            <person name="LaButti K."/>
            <person name="Larrondo L.F."/>
            <person name="Lindquist E."/>
            <person name="Ling A."/>
            <person name="Lombard V."/>
            <person name="Lucas S."/>
            <person name="Lundell T."/>
            <person name="Martin R."/>
            <person name="McLaughlin D.J."/>
            <person name="Morgenstern I."/>
            <person name="Morin E."/>
            <person name="Murat C."/>
            <person name="Nagy L.G."/>
            <person name="Nolan M."/>
            <person name="Ohm R.A."/>
            <person name="Patyshakuliyeva A."/>
            <person name="Rokas A."/>
            <person name="Ruiz-Duenas F.J."/>
            <person name="Sabat G."/>
            <person name="Salamov A."/>
            <person name="Samejima M."/>
            <person name="Schmutz J."/>
            <person name="Slot J.C."/>
            <person name="St John F."/>
            <person name="Stenlid J."/>
            <person name="Sun H."/>
            <person name="Sun S."/>
            <person name="Syed K."/>
            <person name="Tsang A."/>
            <person name="Wiebenga A."/>
            <person name="Young D."/>
            <person name="Pisabarro A."/>
            <person name="Eastwood D.C."/>
            <person name="Martin F."/>
            <person name="Cullen D."/>
            <person name="Grigoriev I.V."/>
            <person name="Hibbett D.S."/>
        </authorList>
    </citation>
    <scope>NUCLEOTIDE SEQUENCE [LARGE SCALE GENOMIC DNA]</scope>
    <source>
        <strain evidence="9">HHB-11173 SS5</strain>
    </source>
</reference>
<dbReference type="SUPFAM" id="SSF50978">
    <property type="entry name" value="WD40 repeat-like"/>
    <property type="match status" value="1"/>
</dbReference>
<keyword evidence="9" id="KW-1185">Reference proteome</keyword>
<dbReference type="HOGENOM" id="CLU_000288_57_6_1"/>
<feature type="repeat" description="WD" evidence="7">
    <location>
        <begin position="99"/>
        <end position="133"/>
    </location>
</feature>